<dbReference type="PANTHER" id="PTHR32063:SF0">
    <property type="entry name" value="SWARMING MOTILITY PROTEIN SWRC"/>
    <property type="match status" value="1"/>
</dbReference>
<feature type="transmembrane region" description="Helical" evidence="2">
    <location>
        <begin position="900"/>
        <end position="921"/>
    </location>
</feature>
<proteinExistence type="predicted"/>
<dbReference type="Pfam" id="PF00873">
    <property type="entry name" value="ACR_tran"/>
    <property type="match status" value="1"/>
</dbReference>
<gene>
    <name evidence="3" type="ORF">KQJ23_09935</name>
</gene>
<feature type="transmembrane region" description="Helical" evidence="2">
    <location>
        <begin position="12"/>
        <end position="30"/>
    </location>
</feature>
<accession>A0ABS6FPR5</accession>
<dbReference type="EMBL" id="JAHLQJ010000007">
    <property type="protein sequence ID" value="MBU5672141.1"/>
    <property type="molecule type" value="Genomic_DNA"/>
</dbReference>
<comment type="caution">
    <text evidence="3">The sequence shown here is derived from an EMBL/GenBank/DDBJ whole genome shotgun (WGS) entry which is preliminary data.</text>
</comment>
<feature type="transmembrane region" description="Helical" evidence="2">
    <location>
        <begin position="387"/>
        <end position="411"/>
    </location>
</feature>
<reference evidence="3 4" key="1">
    <citation type="submission" date="2021-06" db="EMBL/GenBank/DDBJ databases">
        <authorList>
            <person name="Sun Q."/>
            <person name="Li D."/>
        </authorList>
    </citation>
    <scope>NUCLEOTIDE SEQUENCE [LARGE SCALE GENOMIC DNA]</scope>
    <source>
        <strain evidence="3 4">MSJ-6</strain>
    </source>
</reference>
<evidence type="ECO:0000313" key="4">
    <source>
        <dbReference type="Proteomes" id="UP000743001"/>
    </source>
</evidence>
<feature type="transmembrane region" description="Helical" evidence="2">
    <location>
        <begin position="519"/>
        <end position="544"/>
    </location>
</feature>
<dbReference type="Proteomes" id="UP000743001">
    <property type="component" value="Unassembled WGS sequence"/>
</dbReference>
<name>A0ABS6FPR5_9BACL</name>
<feature type="transmembrane region" description="Helical" evidence="2">
    <location>
        <begin position="948"/>
        <end position="965"/>
    </location>
</feature>
<feature type="transmembrane region" description="Helical" evidence="2">
    <location>
        <begin position="874"/>
        <end position="894"/>
    </location>
</feature>
<dbReference type="InterPro" id="IPR001036">
    <property type="entry name" value="Acrflvin-R"/>
</dbReference>
<feature type="transmembrane region" description="Helical" evidence="2">
    <location>
        <begin position="844"/>
        <end position="862"/>
    </location>
</feature>
<dbReference type="RefSeq" id="WP_216478678.1">
    <property type="nucleotide sequence ID" value="NZ_JAHLQJ010000007.1"/>
</dbReference>
<keyword evidence="2" id="KW-0812">Transmembrane</keyword>
<keyword evidence="4" id="KW-1185">Reference proteome</keyword>
<evidence type="ECO:0000313" key="3">
    <source>
        <dbReference type="EMBL" id="MBU5672141.1"/>
    </source>
</evidence>
<protein>
    <submittedName>
        <fullName evidence="3">Efflux RND transporter permease subunit</fullName>
    </submittedName>
</protein>
<feature type="transmembrane region" description="Helical" evidence="2">
    <location>
        <begin position="332"/>
        <end position="351"/>
    </location>
</feature>
<evidence type="ECO:0000256" key="1">
    <source>
        <dbReference type="SAM" id="Coils"/>
    </source>
</evidence>
<feature type="transmembrane region" description="Helical" evidence="2">
    <location>
        <begin position="464"/>
        <end position="486"/>
    </location>
</feature>
<dbReference type="PANTHER" id="PTHR32063">
    <property type="match status" value="1"/>
</dbReference>
<keyword evidence="1" id="KW-0175">Coiled coil</keyword>
<keyword evidence="2" id="KW-1133">Transmembrane helix</keyword>
<feature type="transmembrane region" description="Helical" evidence="2">
    <location>
        <begin position="358"/>
        <end position="375"/>
    </location>
</feature>
<evidence type="ECO:0000256" key="2">
    <source>
        <dbReference type="SAM" id="Phobius"/>
    </source>
</evidence>
<feature type="transmembrane region" description="Helical" evidence="2">
    <location>
        <begin position="977"/>
        <end position="1000"/>
    </location>
</feature>
<organism evidence="3 4">
    <name type="scientific">Paenibacillus brevis</name>
    <dbReference type="NCBI Taxonomy" id="2841508"/>
    <lineage>
        <taxon>Bacteria</taxon>
        <taxon>Bacillati</taxon>
        <taxon>Bacillota</taxon>
        <taxon>Bacilli</taxon>
        <taxon>Bacillales</taxon>
        <taxon>Paenibacillaceae</taxon>
        <taxon>Paenibacillus</taxon>
    </lineage>
</organism>
<feature type="transmembrane region" description="Helical" evidence="2">
    <location>
        <begin position="432"/>
        <end position="458"/>
    </location>
</feature>
<keyword evidence="2" id="KW-0472">Membrane</keyword>
<sequence>MNGLIKLSLKNGVAVVVLCLLVLGYGFYSATQIKQENFPDVDFPAVFVQVVQPGASTEEIESDIVNPVEDVLMSIKGYDSLTSTSADNAGNIFMLFPFGTDMDQMFSDVEAVISKTDLPDSANVTVQRLSANSGPIYQAAVVSDKHDSLALAAKLQEEIVPALTKLDGIHSVEIKGMSTEKLNIVVDKEKATQRGISLNTIRTALQSLHYALPLGNVAQDETTIPITLSGKVDSLQQIEELRLGTAVGAVNTDVTLLKEIAEIKMVSEQNEISRYNGEPSYILHVVKTQEANTAEVANEIKAALAPYEEQGEINLHVVMDQGQEVEESVSKLIQEGLYGILFCVIVIFLFLRNIRATLISIISLPISIFATIALLDQMGYTLNMMTLGGIAVSIGRIVDDSIVVIENIYRWRQEKSNEAKGKELAYKATKEVIGAVTSSTIATVVVFAPIAFVSGILGEFFRPFSVAVVVSILASLLVSMMLIPVLGSRFFKNVKPHKEGGKMADRFEKIIRGALKRKGLVIGTAVLLLVGSLSLIPLLGFTFLPPGSTPSATIEISLPSKSSIGQTNEVGGKVEQYLKSMPGVNNYEITVGGSGNNPFNSSGGHNKATLTVQFSDTADLNQTLDKLNAELPAIVTAEVAGTTVNVKEGQQEGPPSGDSIDVSIYAEDADKLAEAAKQVEDLMKQNGDLKNVTNNMSNVTPKWVLTLNQRGIEANVSPFLIMQLVGEQLRPVNTGNYSIDNKDQEITLSYLQPITSREELENLQIPTAAGLMKLGDIADLAEREAWVNINHEDGNMYAMVSGTAKNAESISSLTQQVKKDIESLSLPGGVELSVGGGQDMLNEGFASIGIAMASAIALVFLVMNMTFSGLRTPLIILSSLIFIPVGSLSALLIMGEALSMSGMIGMLMLVGIVVTNAIVLLDRVEKNRKSGMSVTEAIVEASKTRLRPILMTAFATMLALLPLALSGSSTSLISSGLAITVIGGLFSSTILTLIVVPVIYEMAWKKRTVKAEEFIAA</sequence>
<feature type="coiled-coil region" evidence="1">
    <location>
        <begin position="665"/>
        <end position="692"/>
    </location>
</feature>